<proteinExistence type="predicted"/>
<dbReference type="AlphaFoldDB" id="A0A1H3WR00"/>
<gene>
    <name evidence="1" type="ORF">SAMN05216562_1039</name>
</gene>
<name>A0A1H3WR00_9GAMM</name>
<sequence length="49" mass="5120">MQWRGRLYLDAKAVGQGADRKRLAGAGIAAQLLGTAAEYLAGSDSPCIQ</sequence>
<keyword evidence="2" id="KW-1185">Reference proteome</keyword>
<protein>
    <submittedName>
        <fullName evidence="1">Uncharacterized protein</fullName>
    </submittedName>
</protein>
<organism evidence="1 2">
    <name type="scientific">Microbulbifer marinus</name>
    <dbReference type="NCBI Taxonomy" id="658218"/>
    <lineage>
        <taxon>Bacteria</taxon>
        <taxon>Pseudomonadati</taxon>
        <taxon>Pseudomonadota</taxon>
        <taxon>Gammaproteobacteria</taxon>
        <taxon>Cellvibrionales</taxon>
        <taxon>Microbulbiferaceae</taxon>
        <taxon>Microbulbifer</taxon>
    </lineage>
</organism>
<dbReference type="STRING" id="658218.SAMN05216562_1039"/>
<accession>A0A1H3WR00</accession>
<evidence type="ECO:0000313" key="2">
    <source>
        <dbReference type="Proteomes" id="UP000198658"/>
    </source>
</evidence>
<reference evidence="2" key="1">
    <citation type="submission" date="2016-10" db="EMBL/GenBank/DDBJ databases">
        <authorList>
            <person name="Varghese N."/>
            <person name="Submissions S."/>
        </authorList>
    </citation>
    <scope>NUCLEOTIDE SEQUENCE [LARGE SCALE GENOMIC DNA]</scope>
    <source>
        <strain evidence="2">CGMCC 1.10657</strain>
    </source>
</reference>
<evidence type="ECO:0000313" key="1">
    <source>
        <dbReference type="EMBL" id="SDZ89181.1"/>
    </source>
</evidence>
<dbReference type="EMBL" id="FNQO01000001">
    <property type="protein sequence ID" value="SDZ89181.1"/>
    <property type="molecule type" value="Genomic_DNA"/>
</dbReference>
<dbReference type="Proteomes" id="UP000198658">
    <property type="component" value="Unassembled WGS sequence"/>
</dbReference>